<evidence type="ECO:0000313" key="3">
    <source>
        <dbReference type="Proteomes" id="UP000183287"/>
    </source>
</evidence>
<keyword evidence="1" id="KW-0812">Transmembrane</keyword>
<reference evidence="3" key="1">
    <citation type="submission" date="2016-10" db="EMBL/GenBank/DDBJ databases">
        <authorList>
            <person name="Varghese N."/>
            <person name="Submissions S."/>
        </authorList>
    </citation>
    <scope>NUCLEOTIDE SEQUENCE [LARGE SCALE GENOMIC DNA]</scope>
    <source>
        <strain evidence="3">Nm44</strain>
    </source>
</reference>
<proteinExistence type="predicted"/>
<keyword evidence="3" id="KW-1185">Reference proteome</keyword>
<evidence type="ECO:0000313" key="2">
    <source>
        <dbReference type="EMBL" id="SFM30474.1"/>
    </source>
</evidence>
<dbReference type="NCBIfam" id="NF041109">
    <property type="entry name" value="VF_TspB_C_term"/>
    <property type="match status" value="1"/>
</dbReference>
<protein>
    <submittedName>
        <fullName evidence="2">Uncharacterized protein</fullName>
    </submittedName>
</protein>
<dbReference type="RefSeq" id="WP_074905395.1">
    <property type="nucleotide sequence ID" value="NZ_FOUB01000022.1"/>
</dbReference>
<evidence type="ECO:0000256" key="1">
    <source>
        <dbReference type="SAM" id="Phobius"/>
    </source>
</evidence>
<keyword evidence="1" id="KW-1133">Transmembrane helix</keyword>
<name>A0A1I4PRZ5_9PROT</name>
<gene>
    <name evidence="2" type="ORF">SAMN05421863_102246</name>
</gene>
<dbReference type="AlphaFoldDB" id="A0A1I4PRZ5"/>
<dbReference type="Proteomes" id="UP000183287">
    <property type="component" value="Unassembled WGS sequence"/>
</dbReference>
<keyword evidence="1" id="KW-0472">Membrane</keyword>
<sequence>MADAALKQATFERIVNFLMLVIACYSLFIAALMPTHAYATDTAEIANIPAWQSANDLLFGQAKAGDTITLTTDANGRYINIKTPIDYKSTAGRVFQIVADKTAQIEASRMGKAVIGVVRTVSPIGSVAILGSVFVSLLCSETQICQKSGTDDLEKVGDSAYNGYPTETTYGRWFGWAGSPTYPSAELACGDPTRLQQNIGANTVFDHIEATTDPNVYKCYGKRTTDNTVWYASNTSRTANSCATGYTYNSATGKCVLDSQPHAVTEADLTAAEAKITSPNWDQILIDKGVALPVKDTPILQPLTQTLGTETTTNKDQAGNVIGTTTKTTSLTLNDSATRARPGSVSATETQTITNYNTSNQVINSTTVQTSAPPPEKPLPPITVHFDNAEDFPIETKDINTTVNSPTWGESTCPAPINVATSNNSFTIPTQPLCDFATGARPIVLVLATITSMHHNRL</sequence>
<dbReference type="EMBL" id="FOUB01000022">
    <property type="protein sequence ID" value="SFM30474.1"/>
    <property type="molecule type" value="Genomic_DNA"/>
</dbReference>
<dbReference type="OrthoDB" id="8548335at2"/>
<feature type="transmembrane region" description="Helical" evidence="1">
    <location>
        <begin position="14"/>
        <end position="33"/>
    </location>
</feature>
<accession>A0A1I4PRZ5</accession>
<dbReference type="PROSITE" id="PS51257">
    <property type="entry name" value="PROKAR_LIPOPROTEIN"/>
    <property type="match status" value="1"/>
</dbReference>
<organism evidence="2 3">
    <name type="scientific">Nitrosomonas communis</name>
    <dbReference type="NCBI Taxonomy" id="44574"/>
    <lineage>
        <taxon>Bacteria</taxon>
        <taxon>Pseudomonadati</taxon>
        <taxon>Pseudomonadota</taxon>
        <taxon>Betaproteobacteria</taxon>
        <taxon>Nitrosomonadales</taxon>
        <taxon>Nitrosomonadaceae</taxon>
        <taxon>Nitrosomonas</taxon>
    </lineage>
</organism>